<keyword evidence="1" id="KW-0732">Signal</keyword>
<accession>A0ABQ2Y8D9</accession>
<dbReference type="Proteomes" id="UP000659223">
    <property type="component" value="Unassembled WGS sequence"/>
</dbReference>
<feature type="chain" id="PRO_5045826705" evidence="1">
    <location>
        <begin position="34"/>
        <end position="149"/>
    </location>
</feature>
<reference evidence="3" key="1">
    <citation type="journal article" date="2019" name="Int. J. Syst. Evol. Microbiol.">
        <title>The Global Catalogue of Microorganisms (GCM) 10K type strain sequencing project: providing services to taxonomists for standard genome sequencing and annotation.</title>
        <authorList>
            <consortium name="The Broad Institute Genomics Platform"/>
            <consortium name="The Broad Institute Genome Sequencing Center for Infectious Disease"/>
            <person name="Wu L."/>
            <person name="Ma J."/>
        </authorList>
    </citation>
    <scope>NUCLEOTIDE SEQUENCE [LARGE SCALE GENOMIC DNA]</scope>
    <source>
        <strain evidence="3">JCM 4586</strain>
    </source>
</reference>
<sequence length="149" mass="15833">MRTQTKARASTVFTLAALATSLFLALPSQGATAAGIPAAAGVTQIQSAPGTWAVGVHVKELQVVTLGWDYGGNSVGKYDWVGLFSCDPEKCGIGNYVSGAWQWASYGTSFTFTRPLTESLVGMYWTGYVSYDYASGQYRLVSSHANVLA</sequence>
<dbReference type="RefSeq" id="WP_190021306.1">
    <property type="nucleotide sequence ID" value="NZ_BMUT01000003.1"/>
</dbReference>
<keyword evidence="3" id="KW-1185">Reference proteome</keyword>
<feature type="signal peptide" evidence="1">
    <location>
        <begin position="1"/>
        <end position="33"/>
    </location>
</feature>
<evidence type="ECO:0000256" key="1">
    <source>
        <dbReference type="SAM" id="SignalP"/>
    </source>
</evidence>
<gene>
    <name evidence="2" type="ORF">GCM10010324_20310</name>
</gene>
<organism evidence="2 3">
    <name type="scientific">Streptomyces hiroshimensis</name>
    <dbReference type="NCBI Taxonomy" id="66424"/>
    <lineage>
        <taxon>Bacteria</taxon>
        <taxon>Bacillati</taxon>
        <taxon>Actinomycetota</taxon>
        <taxon>Actinomycetes</taxon>
        <taxon>Kitasatosporales</taxon>
        <taxon>Streptomycetaceae</taxon>
        <taxon>Streptomyces</taxon>
    </lineage>
</organism>
<evidence type="ECO:0000313" key="3">
    <source>
        <dbReference type="Proteomes" id="UP000659223"/>
    </source>
</evidence>
<dbReference type="EMBL" id="BMUT01000003">
    <property type="protein sequence ID" value="GGX74885.1"/>
    <property type="molecule type" value="Genomic_DNA"/>
</dbReference>
<name>A0ABQ2Y8D9_9ACTN</name>
<protein>
    <submittedName>
        <fullName evidence="2">Uncharacterized protein</fullName>
    </submittedName>
</protein>
<evidence type="ECO:0000313" key="2">
    <source>
        <dbReference type="EMBL" id="GGX74885.1"/>
    </source>
</evidence>
<proteinExistence type="predicted"/>
<comment type="caution">
    <text evidence="2">The sequence shown here is derived from an EMBL/GenBank/DDBJ whole genome shotgun (WGS) entry which is preliminary data.</text>
</comment>